<dbReference type="PATRIC" id="fig|693.5.peg.1458"/>
<keyword evidence="1" id="KW-0378">Hydrolase</keyword>
<dbReference type="InterPro" id="IPR003610">
    <property type="entry name" value="CBM5/12"/>
</dbReference>
<dbReference type="Proteomes" id="UP000037515">
    <property type="component" value="Unassembled WGS sequence"/>
</dbReference>
<dbReference type="InterPro" id="IPR015943">
    <property type="entry name" value="WD40/YVTN_repeat-like_dom_sf"/>
</dbReference>
<dbReference type="SUPFAM" id="SSF51055">
    <property type="entry name" value="Carbohydrate binding domain"/>
    <property type="match status" value="2"/>
</dbReference>
<dbReference type="InterPro" id="IPR013783">
    <property type="entry name" value="Ig-like_fold"/>
</dbReference>
<dbReference type="EMBL" id="LHPJ01000005">
    <property type="protein sequence ID" value="KOO04672.1"/>
    <property type="molecule type" value="Genomic_DNA"/>
</dbReference>
<comment type="caution">
    <text evidence="3">The sequence shown here is derived from an EMBL/GenBank/DDBJ whole genome shotgun (WGS) entry which is preliminary data.</text>
</comment>
<dbReference type="GO" id="GO:0004553">
    <property type="term" value="F:hydrolase activity, hydrolyzing O-glycosyl compounds"/>
    <property type="evidence" value="ECO:0007669"/>
    <property type="project" value="InterPro"/>
</dbReference>
<keyword evidence="4" id="KW-1185">Reference proteome</keyword>
<proteinExistence type="predicted"/>
<sequence length="561" mass="62076">MVASTALSANMAFANELPAGTHILTTTEDRINYYDKQGQLLASQQHFFSESTGYLRDLVHTPYGTALYYGTFDASLALVKDEETTHYYSEGLSTANNTTYGGIAVLGRYAYLTDMKTNNAESKGIVRFDLENKGESQAFFTDRDYIDITVGNDGLLYALHNRYGALDVIEPVTMKRVKQLELGHTSSSRAVTATQTGEVLMASLDGHLYRYDASGNLLTRQEIETYLADIDINEQGDLLISTSDVVYLLDESGQIKNTISQGFNSVGFAAFASVRSNFAPVLKVSDLPITLKVNEPVLVDLRDSYDPEGHALAFDWSLEADQLQVKTVEPGLYELKATKPGNYQVSWMASDGQADAWKEMLVEASGSSPAEAVFNTTEIKLNVGQTFLLDGSASYDPDGDPLTAMLTPFTGLQVTDGEEPLTWNISATQPGEYQFNVQLYDGEYITEQSISVTVEQNQCGTDSQAADYPAWQQGQIYTNQKVSYQGLIWQAKWWNKNQEPGFSGPWTLVSEVELPWTEERAYLAGEQAEYNGYVYRTRWWSKGDVPGQAAVWEQVGPAKGC</sequence>
<gene>
    <name evidence="3" type="ORF">AKJ17_07130</name>
</gene>
<dbReference type="GO" id="GO:0005975">
    <property type="term" value="P:carbohydrate metabolic process"/>
    <property type="evidence" value="ECO:0007669"/>
    <property type="project" value="InterPro"/>
</dbReference>
<accession>A0A0M0HS02</accession>
<evidence type="ECO:0000313" key="4">
    <source>
        <dbReference type="Proteomes" id="UP000037515"/>
    </source>
</evidence>
<dbReference type="Gene3D" id="2.60.40.10">
    <property type="entry name" value="Immunoglobulins"/>
    <property type="match status" value="2"/>
</dbReference>
<dbReference type="SMART" id="SM00495">
    <property type="entry name" value="ChtBD3"/>
    <property type="match status" value="2"/>
</dbReference>
<dbReference type="GO" id="GO:0030246">
    <property type="term" value="F:carbohydrate binding"/>
    <property type="evidence" value="ECO:0007669"/>
    <property type="project" value="InterPro"/>
</dbReference>
<reference evidence="4" key="1">
    <citation type="submission" date="2015-08" db="EMBL/GenBank/DDBJ databases">
        <title>Vibrio galatheae sp. nov., a novel member of the Vibrionaceae family isolated from the Solomon Islands.</title>
        <authorList>
            <person name="Giubergia S."/>
            <person name="Machado H."/>
            <person name="Mateiu R.V."/>
            <person name="Gram L."/>
        </authorList>
    </citation>
    <scope>NUCLEOTIDE SEQUENCE [LARGE SCALE GENOMIC DNA]</scope>
    <source>
        <strain evidence="4">DSM 19584</strain>
    </source>
</reference>
<dbReference type="Gene3D" id="2.130.10.10">
    <property type="entry name" value="YVTN repeat-like/Quinoprotein amine dehydrogenase"/>
    <property type="match status" value="1"/>
</dbReference>
<evidence type="ECO:0000259" key="2">
    <source>
        <dbReference type="SMART" id="SM00495"/>
    </source>
</evidence>
<dbReference type="SUPFAM" id="SSF69322">
    <property type="entry name" value="Tricorn protease domain 2"/>
    <property type="match status" value="1"/>
</dbReference>
<dbReference type="InterPro" id="IPR036573">
    <property type="entry name" value="CBM_sf_5/12"/>
</dbReference>
<evidence type="ECO:0000313" key="3">
    <source>
        <dbReference type="EMBL" id="KOO04672.1"/>
    </source>
</evidence>
<feature type="domain" description="Chitin-binding type-3" evidence="2">
    <location>
        <begin position="468"/>
        <end position="509"/>
    </location>
</feature>
<dbReference type="Gene3D" id="2.10.10.20">
    <property type="entry name" value="Carbohydrate-binding module superfamily 5/12"/>
    <property type="match status" value="2"/>
</dbReference>
<name>A0A0M0HS02_VIBNE</name>
<dbReference type="STRING" id="693.AKJ17_07130"/>
<dbReference type="AlphaFoldDB" id="A0A0M0HS02"/>
<evidence type="ECO:0000256" key="1">
    <source>
        <dbReference type="ARBA" id="ARBA00022801"/>
    </source>
</evidence>
<organism evidence="3 4">
    <name type="scientific">Vibrio nereis</name>
    <dbReference type="NCBI Taxonomy" id="693"/>
    <lineage>
        <taxon>Bacteria</taxon>
        <taxon>Pseudomonadati</taxon>
        <taxon>Pseudomonadota</taxon>
        <taxon>Gammaproteobacteria</taxon>
        <taxon>Vibrionales</taxon>
        <taxon>Vibrionaceae</taxon>
        <taxon>Vibrio</taxon>
    </lineage>
</organism>
<dbReference type="CDD" id="cd12215">
    <property type="entry name" value="ChiC_BD"/>
    <property type="match status" value="1"/>
</dbReference>
<feature type="domain" description="Chitin-binding type-3" evidence="2">
    <location>
        <begin position="513"/>
        <end position="555"/>
    </location>
</feature>
<dbReference type="CDD" id="cd12204">
    <property type="entry name" value="CBD_like"/>
    <property type="match status" value="1"/>
</dbReference>
<dbReference type="GO" id="GO:0005576">
    <property type="term" value="C:extracellular region"/>
    <property type="evidence" value="ECO:0007669"/>
    <property type="project" value="InterPro"/>
</dbReference>
<protein>
    <recommendedName>
        <fullName evidence="2">Chitin-binding type-3 domain-containing protein</fullName>
    </recommendedName>
</protein>